<name>A0A0K1QPM5_PSEFL</name>
<dbReference type="InterPro" id="IPR006304">
    <property type="entry name" value="T3SS_SpaR/YscT"/>
</dbReference>
<dbReference type="PRINTS" id="PR00953">
    <property type="entry name" value="TYPE3IMRPROT"/>
</dbReference>
<sequence length="268" mass="28504">MSVTLFFDLYALFAAAVLGVARLAPIFFMLPFLNSGVLTGAPRQAVIVLVALGFWTSVGEPLPRLDGLAFLGLLLREAGIGVLLGCLLCWPFWVLHAMGNLIDNQRGAMLSSTVDPANGVDTSELANFLQLFAAAVYLEGGGMLLMLETVGHSYRICTPANGCEMHLPAVLSLLDALVSKTLVISAPVVATLLVSEALLGLLSRYAPQMNAFSVSLTVKSLVALVVLMLYFGVHLPDEVLRMGSKSQALEHYLAGDGEGGDVVQRLED</sequence>
<dbReference type="EMBL" id="CP010945">
    <property type="protein sequence ID" value="AKV07668.1"/>
    <property type="molecule type" value="Genomic_DNA"/>
</dbReference>
<evidence type="ECO:0000313" key="8">
    <source>
        <dbReference type="EMBL" id="AKV07668.1"/>
    </source>
</evidence>
<dbReference type="RefSeq" id="WP_017337484.1">
    <property type="nucleotide sequence ID" value="NZ_CP010945.1"/>
</dbReference>
<feature type="transmembrane region" description="Helical" evidence="7">
    <location>
        <begin position="40"/>
        <end position="58"/>
    </location>
</feature>
<keyword evidence="3 7" id="KW-1003">Cell membrane</keyword>
<proteinExistence type="inferred from homology"/>
<reference evidence="8 9" key="1">
    <citation type="journal article" date="2012" name="J. Bacteriol.">
        <title>Draft genome sequence of the cyanide-utilizing bacterium Pseudomonas fluorescens strain NCIMB 11764.</title>
        <authorList>
            <person name="Vilo C.A."/>
            <person name="Benedik M.J."/>
            <person name="Kunz D.A."/>
            <person name="Dong Q."/>
        </authorList>
    </citation>
    <scope>NUCLEOTIDE SEQUENCE [LARGE SCALE GENOMIC DNA]</scope>
    <source>
        <strain evidence="8 9">NCIMB 11764</strain>
    </source>
</reference>
<dbReference type="PANTHER" id="PTHR30065:SF1">
    <property type="entry name" value="SURFACE PRESENTATION OF ANTIGENS PROTEIN SPAR"/>
    <property type="match status" value="1"/>
</dbReference>
<evidence type="ECO:0000256" key="3">
    <source>
        <dbReference type="ARBA" id="ARBA00022475"/>
    </source>
</evidence>
<comment type="similarity">
    <text evidence="2 7">Belongs to the FliR/MopE/SpaR family.</text>
</comment>
<evidence type="ECO:0000256" key="6">
    <source>
        <dbReference type="ARBA" id="ARBA00023136"/>
    </source>
</evidence>
<feature type="transmembrane region" description="Helical" evidence="7">
    <location>
        <begin position="78"/>
        <end position="102"/>
    </location>
</feature>
<keyword evidence="5 7" id="KW-1133">Transmembrane helix</keyword>
<feature type="transmembrane region" description="Helical" evidence="7">
    <location>
        <begin position="211"/>
        <end position="233"/>
    </location>
</feature>
<feature type="transmembrane region" description="Helical" evidence="7">
    <location>
        <begin position="182"/>
        <end position="205"/>
    </location>
</feature>
<dbReference type="GO" id="GO:0005886">
    <property type="term" value="C:plasma membrane"/>
    <property type="evidence" value="ECO:0007669"/>
    <property type="project" value="UniProtKB-SubCell"/>
</dbReference>
<keyword evidence="4 7" id="KW-0812">Transmembrane</keyword>
<evidence type="ECO:0000256" key="4">
    <source>
        <dbReference type="ARBA" id="ARBA00022692"/>
    </source>
</evidence>
<dbReference type="eggNOG" id="COG4791">
    <property type="taxonomic scope" value="Bacteria"/>
</dbReference>
<dbReference type="InterPro" id="IPR002010">
    <property type="entry name" value="T3SS_IM_R"/>
</dbReference>
<evidence type="ECO:0000256" key="7">
    <source>
        <dbReference type="RuleBase" id="RU362072"/>
    </source>
</evidence>
<gene>
    <name evidence="8" type="ORF">B723_15055</name>
</gene>
<dbReference type="NCBIfam" id="TIGR01401">
    <property type="entry name" value="fliR_like_III"/>
    <property type="match status" value="1"/>
</dbReference>
<accession>A0A0K1QPM5</accession>
<dbReference type="PANTHER" id="PTHR30065">
    <property type="entry name" value="FLAGELLAR BIOSYNTHETIC PROTEIN FLIR"/>
    <property type="match status" value="1"/>
</dbReference>
<organism evidence="8 9">
    <name type="scientific">Pseudomonas fluorescens NCIMB 11764</name>
    <dbReference type="NCBI Taxonomy" id="1221522"/>
    <lineage>
        <taxon>Bacteria</taxon>
        <taxon>Pseudomonadati</taxon>
        <taxon>Pseudomonadota</taxon>
        <taxon>Gammaproteobacteria</taxon>
        <taxon>Pseudomonadales</taxon>
        <taxon>Pseudomonadaceae</taxon>
        <taxon>Pseudomonas</taxon>
    </lineage>
</organism>
<dbReference type="Proteomes" id="UP000017175">
    <property type="component" value="Chromosome"/>
</dbReference>
<dbReference type="OrthoDB" id="9807748at2"/>
<feature type="transmembrane region" description="Helical" evidence="7">
    <location>
        <begin position="12"/>
        <end position="33"/>
    </location>
</feature>
<keyword evidence="6 7" id="KW-0472">Membrane</keyword>
<evidence type="ECO:0000256" key="2">
    <source>
        <dbReference type="ARBA" id="ARBA00009772"/>
    </source>
</evidence>
<protein>
    <submittedName>
        <fullName evidence="8">Type III secretion system protein SpaR</fullName>
    </submittedName>
</protein>
<dbReference type="Pfam" id="PF01311">
    <property type="entry name" value="Bac_export_1"/>
    <property type="match status" value="1"/>
</dbReference>
<evidence type="ECO:0000313" key="9">
    <source>
        <dbReference type="Proteomes" id="UP000017175"/>
    </source>
</evidence>
<comment type="subcellular location">
    <subcellularLocation>
        <location evidence="1 7">Cell membrane</location>
        <topology evidence="1 7">Multi-pass membrane protein</topology>
    </subcellularLocation>
</comment>
<dbReference type="AlphaFoldDB" id="A0A0K1QPM5"/>
<dbReference type="GO" id="GO:0006605">
    <property type="term" value="P:protein targeting"/>
    <property type="evidence" value="ECO:0007669"/>
    <property type="project" value="UniProtKB-UniRule"/>
</dbReference>
<evidence type="ECO:0000256" key="5">
    <source>
        <dbReference type="ARBA" id="ARBA00022989"/>
    </source>
</evidence>
<evidence type="ECO:0000256" key="1">
    <source>
        <dbReference type="ARBA" id="ARBA00004651"/>
    </source>
</evidence>